<keyword evidence="6" id="KW-0677">Repeat</keyword>
<evidence type="ECO:0000256" key="5">
    <source>
        <dbReference type="ARBA" id="ARBA00022729"/>
    </source>
</evidence>
<feature type="domain" description="VWFA" evidence="18">
    <location>
        <begin position="170"/>
        <end position="243"/>
    </location>
</feature>
<dbReference type="SUPFAM" id="SSF69179">
    <property type="entry name" value="Integrin domains"/>
    <property type="match status" value="2"/>
</dbReference>
<dbReference type="Pfam" id="PF01839">
    <property type="entry name" value="FG-GAP"/>
    <property type="match status" value="2"/>
</dbReference>
<evidence type="ECO:0000256" key="8">
    <source>
        <dbReference type="ARBA" id="ARBA00022889"/>
    </source>
</evidence>
<dbReference type="InterPro" id="IPR028994">
    <property type="entry name" value="Integrin_alpha_N"/>
</dbReference>
<comment type="similarity">
    <text evidence="2 16">Belongs to the integrin alpha chain family.</text>
</comment>
<feature type="domain" description="Integrin alpha second immunoglobulin-like" evidence="19">
    <location>
        <begin position="667"/>
        <end position="807"/>
    </location>
</feature>
<evidence type="ECO:0000259" key="18">
    <source>
        <dbReference type="Pfam" id="PF00092"/>
    </source>
</evidence>
<feature type="compositionally biased region" description="Polar residues" evidence="17">
    <location>
        <begin position="1041"/>
        <end position="1050"/>
    </location>
</feature>
<dbReference type="GO" id="GO:0005178">
    <property type="term" value="F:integrin binding"/>
    <property type="evidence" value="ECO:0007669"/>
    <property type="project" value="TreeGrafter"/>
</dbReference>
<feature type="region of interest" description="Disordered" evidence="17">
    <location>
        <begin position="1033"/>
        <end position="1081"/>
    </location>
</feature>
<evidence type="ECO:0000259" key="19">
    <source>
        <dbReference type="Pfam" id="PF20805"/>
    </source>
</evidence>
<name>A0A6J2WX62_CHACN</name>
<dbReference type="SUPFAM" id="SSF69318">
    <property type="entry name" value="Integrin alpha N-terminal domain"/>
    <property type="match status" value="1"/>
</dbReference>
<dbReference type="OrthoDB" id="5317514at2759"/>
<dbReference type="GO" id="GO:0098609">
    <property type="term" value="P:cell-cell adhesion"/>
    <property type="evidence" value="ECO:0007669"/>
    <property type="project" value="TreeGrafter"/>
</dbReference>
<dbReference type="GO" id="GO:0009897">
    <property type="term" value="C:external side of plasma membrane"/>
    <property type="evidence" value="ECO:0007669"/>
    <property type="project" value="TreeGrafter"/>
</dbReference>
<dbReference type="Gene3D" id="2.60.40.1460">
    <property type="entry name" value="Integrin domains. Chain A, domain 2"/>
    <property type="match status" value="1"/>
</dbReference>
<evidence type="ECO:0000259" key="20">
    <source>
        <dbReference type="Pfam" id="PF21520"/>
    </source>
</evidence>
<keyword evidence="7" id="KW-0106">Calcium</keyword>
<dbReference type="InterPro" id="IPR013517">
    <property type="entry name" value="FG-GAP"/>
</dbReference>
<feature type="transmembrane region" description="Helical" evidence="16">
    <location>
        <begin position="938"/>
        <end position="959"/>
    </location>
</feature>
<evidence type="ECO:0000256" key="7">
    <source>
        <dbReference type="ARBA" id="ARBA00022837"/>
    </source>
</evidence>
<dbReference type="Pfam" id="PF21520">
    <property type="entry name" value="ITGAX-like_Ig_3"/>
    <property type="match status" value="1"/>
</dbReference>
<dbReference type="SMART" id="SM00191">
    <property type="entry name" value="Int_alpha"/>
    <property type="match status" value="4"/>
</dbReference>
<dbReference type="GO" id="GO:0008305">
    <property type="term" value="C:integrin complex"/>
    <property type="evidence" value="ECO:0007669"/>
    <property type="project" value="InterPro"/>
</dbReference>
<dbReference type="Pfam" id="PF00092">
    <property type="entry name" value="VWA"/>
    <property type="match status" value="1"/>
</dbReference>
<keyword evidence="13 16" id="KW-0675">Receptor</keyword>
<feature type="domain" description="Integrin alpha-X-like third Ig-like" evidence="20">
    <location>
        <begin position="818"/>
        <end position="928"/>
    </location>
</feature>
<feature type="transmembrane region" description="Helical" evidence="16">
    <location>
        <begin position="1000"/>
        <end position="1022"/>
    </location>
</feature>
<dbReference type="Pfam" id="PF20805">
    <property type="entry name" value="Integrin_A_Ig_2"/>
    <property type="match status" value="1"/>
</dbReference>
<keyword evidence="4" id="KW-0479">Metal-binding</keyword>
<dbReference type="SUPFAM" id="SSF53300">
    <property type="entry name" value="vWA-like"/>
    <property type="match status" value="1"/>
</dbReference>
<evidence type="ECO:0000256" key="15">
    <source>
        <dbReference type="PROSITE-ProRule" id="PRU00803"/>
    </source>
</evidence>
<feature type="transmembrane region" description="Helical" evidence="16">
    <location>
        <begin position="971"/>
        <end position="988"/>
    </location>
</feature>
<keyword evidence="5" id="KW-0732">Signal</keyword>
<dbReference type="InterPro" id="IPR048285">
    <property type="entry name" value="Integrin_alpha_Ig-like_2"/>
</dbReference>
<keyword evidence="11 16" id="KW-0472">Membrane</keyword>
<evidence type="ECO:0000313" key="22">
    <source>
        <dbReference type="RefSeq" id="XP_030648762.1"/>
    </source>
</evidence>
<dbReference type="InterPro" id="IPR000413">
    <property type="entry name" value="Integrin_alpha"/>
</dbReference>
<dbReference type="InterPro" id="IPR036465">
    <property type="entry name" value="vWFA_dom_sf"/>
</dbReference>
<protein>
    <submittedName>
        <fullName evidence="22">Integrin alpha-X-like</fullName>
    </submittedName>
</protein>
<evidence type="ECO:0000256" key="16">
    <source>
        <dbReference type="RuleBase" id="RU003762"/>
    </source>
</evidence>
<keyword evidence="14" id="KW-0325">Glycoprotein</keyword>
<proteinExistence type="inferred from homology"/>
<dbReference type="InterPro" id="IPR013519">
    <property type="entry name" value="Int_alpha_beta-p"/>
</dbReference>
<evidence type="ECO:0000256" key="17">
    <source>
        <dbReference type="SAM" id="MobiDB-lite"/>
    </source>
</evidence>
<organism evidence="21 22">
    <name type="scientific">Chanos chanos</name>
    <name type="common">Milkfish</name>
    <name type="synonym">Mugil chanos</name>
    <dbReference type="NCBI Taxonomy" id="29144"/>
    <lineage>
        <taxon>Eukaryota</taxon>
        <taxon>Metazoa</taxon>
        <taxon>Chordata</taxon>
        <taxon>Craniata</taxon>
        <taxon>Vertebrata</taxon>
        <taxon>Euteleostomi</taxon>
        <taxon>Actinopterygii</taxon>
        <taxon>Neopterygii</taxon>
        <taxon>Teleostei</taxon>
        <taxon>Ostariophysi</taxon>
        <taxon>Gonorynchiformes</taxon>
        <taxon>Chanidae</taxon>
        <taxon>Chanos</taxon>
    </lineage>
</organism>
<evidence type="ECO:0000256" key="10">
    <source>
        <dbReference type="ARBA" id="ARBA00023037"/>
    </source>
</evidence>
<dbReference type="PANTHER" id="PTHR23220">
    <property type="entry name" value="INTEGRIN ALPHA"/>
    <property type="match status" value="1"/>
</dbReference>
<evidence type="ECO:0000313" key="21">
    <source>
        <dbReference type="Proteomes" id="UP000504632"/>
    </source>
</evidence>
<dbReference type="PRINTS" id="PR01185">
    <property type="entry name" value="INTEGRINA"/>
</dbReference>
<comment type="subcellular location">
    <subcellularLocation>
        <location evidence="1 16">Membrane</location>
        <topology evidence="1 16">Single-pass type I membrane protein</topology>
    </subcellularLocation>
</comment>
<dbReference type="InterPro" id="IPR032695">
    <property type="entry name" value="Integrin_dom_sf"/>
</dbReference>
<dbReference type="GO" id="GO:0007160">
    <property type="term" value="P:cell-matrix adhesion"/>
    <property type="evidence" value="ECO:0007669"/>
    <property type="project" value="TreeGrafter"/>
</dbReference>
<dbReference type="GO" id="GO:0046872">
    <property type="term" value="F:metal ion binding"/>
    <property type="evidence" value="ECO:0007669"/>
    <property type="project" value="UniProtKB-KW"/>
</dbReference>
<keyword evidence="12" id="KW-1015">Disulfide bond</keyword>
<feature type="repeat" description="FG-GAP" evidence="15">
    <location>
        <begin position="468"/>
        <end position="528"/>
    </location>
</feature>
<keyword evidence="21" id="KW-1185">Reference proteome</keyword>
<sequence>MTHCMCVKSGEQEAQEMEETSDGAGNSPEMYHINQETTEEMEAREVGSPALTGPEESPHQCVDAQYKTLEAMEMMKRRKVLMTQSRFPGTPALSVMVFVYPPDGQVSRDPSSEFPGTPALSVMVFVYPPDGQVCGPHLLQRCEGFDYLNGQCAEIGPEFTESHTLRPAFQDFQTMISFIKDIIRMFTDPRALVAVAKFSNQASAEFHFVNFEAERDPDKLLKQVTQSQGDTHTPSAIRFVLFAALSSIQEELKNKIFSVEGEECEKSVFGAVGAYSWSGGLTEKLPGLNETFINATATETDMKDSYLGYSVATVTINGAEIYFAGAPRYKHTGLVLAFQQNPQNRSWVVTHRIHGSQLGSYFGAELCVFAVENTVLLLVGVPLFHTQGVGGEVRICSLQSGSADCSAYLRGVMGNDFGRFGASLSLLPDLSGDSLPELAVGAPHEEKGHGALYIFLGQSGGVRPKFSQRVTASALDSGLQYFGVSVHSAGDLNSDGLSDLAVGARGAMVILRSQPVMCLPVSVTFDPDVIPQNYFHCSAPLRLSTPVAALTMCVTLKEVVMGKIQGPLQVSLSVFLKLDSQRRDPRLLFSSRLATSLWNTTLNSTEPVCQTLSLIIPECISDYHEVNVSGELALSAQRIPKTQGLTPTLSPDCPPSFTHMVLLEKVCGEDHVCISDLSLSLSFASDMVICADGFPVTLLVNLTNHGEDSSGTELTLTHPTALSFNLAKPSVGQVWCTANSSERSDLTHTVCQVGSTLFRQAAQTTLQVSYTVTNPSNLTEQLIISASVMSNNEKETTLQDNSASSSLPVKQPVNILLQEGDSTQYIKYPDNRPLEHIYRVLNIGDRHIPVNVLFLLPFEMAFGFQWSVSLPKINGSGVTCEKHKNVLKNDNSTALSQHCVGSTCILINCSINPLSSQPISFTFSGTVSKTTKVNLPLLHLHSLPVFSVVSGLPVFSVVSGLPVSAQLYDQTVLFIDVLLSSGSVAVIASDVESPSEPQTALIVSLSVFSGLLIMAIIFVLLYKKGFFKTAPRPMPPASPPNSDGNTGQSEDVSDGGAGSSEPSGQSAESETNTVVMETDLL</sequence>
<keyword evidence="10 16" id="KW-0401">Integrin</keyword>
<evidence type="ECO:0000256" key="2">
    <source>
        <dbReference type="ARBA" id="ARBA00008054"/>
    </source>
</evidence>
<dbReference type="Gene3D" id="1.20.5.930">
    <property type="entry name" value="Bicelle-embedded integrin alpha(iib) transmembrane segment"/>
    <property type="match status" value="1"/>
</dbReference>
<dbReference type="InterPro" id="IPR002035">
    <property type="entry name" value="VWF_A"/>
</dbReference>
<reference evidence="22" key="1">
    <citation type="submission" date="2025-08" db="UniProtKB">
        <authorList>
            <consortium name="RefSeq"/>
        </authorList>
    </citation>
    <scope>IDENTIFICATION</scope>
</reference>
<evidence type="ECO:0000256" key="11">
    <source>
        <dbReference type="ARBA" id="ARBA00023136"/>
    </source>
</evidence>
<evidence type="ECO:0000256" key="12">
    <source>
        <dbReference type="ARBA" id="ARBA00023157"/>
    </source>
</evidence>
<evidence type="ECO:0000256" key="6">
    <source>
        <dbReference type="ARBA" id="ARBA00022737"/>
    </source>
</evidence>
<dbReference type="RefSeq" id="XP_030648762.1">
    <property type="nucleotide sequence ID" value="XM_030792902.1"/>
</dbReference>
<evidence type="ECO:0000256" key="1">
    <source>
        <dbReference type="ARBA" id="ARBA00004479"/>
    </source>
</evidence>
<dbReference type="Gene3D" id="2.60.40.1510">
    <property type="entry name" value="ntegrin, alpha v. Chain A, domain 3"/>
    <property type="match status" value="1"/>
</dbReference>
<evidence type="ECO:0000256" key="4">
    <source>
        <dbReference type="ARBA" id="ARBA00022723"/>
    </source>
</evidence>
<dbReference type="Gene3D" id="3.40.50.410">
    <property type="entry name" value="von Willebrand factor, type A domain"/>
    <property type="match status" value="1"/>
</dbReference>
<dbReference type="Gene3D" id="2.130.10.130">
    <property type="entry name" value="Integrin alpha, N-terminal"/>
    <property type="match status" value="1"/>
</dbReference>
<evidence type="ECO:0000256" key="9">
    <source>
        <dbReference type="ARBA" id="ARBA00022989"/>
    </source>
</evidence>
<evidence type="ECO:0000256" key="3">
    <source>
        <dbReference type="ARBA" id="ARBA00022692"/>
    </source>
</evidence>
<dbReference type="GO" id="GO:0007229">
    <property type="term" value="P:integrin-mediated signaling pathway"/>
    <property type="evidence" value="ECO:0007669"/>
    <property type="project" value="UniProtKB-KW"/>
</dbReference>
<dbReference type="InParanoid" id="A0A6J2WX62"/>
<dbReference type="Gene3D" id="2.60.40.1530">
    <property type="entry name" value="ntegrin, alpha v. Chain A, domain 4"/>
    <property type="match status" value="1"/>
</dbReference>
<feature type="region of interest" description="Disordered" evidence="17">
    <location>
        <begin position="1"/>
        <end position="30"/>
    </location>
</feature>
<feature type="repeat" description="FG-GAP" evidence="15">
    <location>
        <begin position="406"/>
        <end position="464"/>
    </location>
</feature>
<evidence type="ECO:0000256" key="13">
    <source>
        <dbReference type="ARBA" id="ARBA00023170"/>
    </source>
</evidence>
<dbReference type="PROSITE" id="PS51470">
    <property type="entry name" value="FG_GAP"/>
    <property type="match status" value="2"/>
</dbReference>
<dbReference type="InterPro" id="IPR048633">
    <property type="entry name" value="ITGAX-like_Ig_3"/>
</dbReference>
<gene>
    <name evidence="22" type="primary">LOC115828804</name>
</gene>
<dbReference type="GeneID" id="115828804"/>
<keyword evidence="9 16" id="KW-1133">Transmembrane helix</keyword>
<keyword evidence="3 16" id="KW-0812">Transmembrane</keyword>
<feature type="compositionally biased region" description="Polar residues" evidence="17">
    <location>
        <begin position="1060"/>
        <end position="1075"/>
    </location>
</feature>
<dbReference type="GO" id="GO:0033627">
    <property type="term" value="P:cell adhesion mediated by integrin"/>
    <property type="evidence" value="ECO:0007669"/>
    <property type="project" value="TreeGrafter"/>
</dbReference>
<dbReference type="PANTHER" id="PTHR23220:SF118">
    <property type="entry name" value="INTEGRIN ALPHA-X"/>
    <property type="match status" value="1"/>
</dbReference>
<keyword evidence="8 16" id="KW-0130">Cell adhesion</keyword>
<dbReference type="Proteomes" id="UP000504632">
    <property type="component" value="Chromosome 15"/>
</dbReference>
<evidence type="ECO:0000256" key="14">
    <source>
        <dbReference type="ARBA" id="ARBA00023180"/>
    </source>
</evidence>
<comment type="caution">
    <text evidence="16">Lacks conserved residue(s) required for the propagation of feature annotation.</text>
</comment>
<dbReference type="AlphaFoldDB" id="A0A6J2WX62"/>
<accession>A0A6J2WX62</accession>